<dbReference type="InterPro" id="IPR001965">
    <property type="entry name" value="Znf_PHD"/>
</dbReference>
<dbReference type="InterPro" id="IPR011011">
    <property type="entry name" value="Znf_FYVE_PHD"/>
</dbReference>
<keyword evidence="1" id="KW-0479">Metal-binding</keyword>
<dbReference type="EMBL" id="CP126217">
    <property type="protein sequence ID" value="WIA18691.1"/>
    <property type="molecule type" value="Genomic_DNA"/>
</dbReference>
<keyword evidence="6" id="KW-1185">Reference proteome</keyword>
<sequence length="1146" mass="125796">MESTNRTGYKCLICKKPDPPNARNAACNEDETINWWQCGACTGWYHEVCLDDPQHALGDAWCPQCEQRSAEDSIGLGDFGQRGATRLNYTLQGVGEDVLACINAANPDRPPPGRRQQPGMVPKMVRQLLDECDSECRLLGSSRTSLMGILGGSGMGKTVILNCLMLESSDKVYLPDAPSLAPEKMIRQQLQHLKACGYVTQDLLASGGNAVTTWIPQEDHTSFGRAAFGRDGLLLEAQRQQLLGADAAAKAGLVDAFISGQPLPQHQGSLLPVFQHGRGREVTSCQNVVVMKGSRVRVLMLPFSARLLHEVVMTCKRKAQELSGYSLEQEALDVLFPGTELANLSETPRGLQKQLNPELCKCMRLGEAVDVVLPNKSRQHDLLFVYVFIHDGPLPPSKGLMDVPGEDESPMRAVIRSEGFKQVDSLMMVLDKTFLAAGPGSALHMLWNGAGEQARLKERIVQGEVSLLVVMNERSWSSYKDMDTSRHALETDYERYAKRNRDHLAAVLRSKVQQDQDKASMQALADSTPILMYRPMVAAAILLAVAAGKLSVDDTLKSRLEATGQLALFKALGSNSRASVLPYIQRCMGRMQRIDALGQFVENAAMNSTVAEPEEQKQLLDKLMPHLAEYARIDKPAFKHLSKAEQLQEHLRKQSMRNTPGAEFMPPDMECYSKLRGVWLTEGKHKVEQLLNDSCSFLSGSSQMQLPEDLKSVEQCKEFGRQLQVMRQDVQDGTCLLLQPMLDWTEKVGLECLTPLIEAVATMQHRRLQYAVQQLQEQGEGLPEGSMAAIVVQMYLQHVLPAMTYTPSMATDSRGIGQKLLRSVRTELLALMVAQLDRLLGELKGTVRQHETKLGAAGAAAAAAAGDAAGRAPAPESSLKVTADCCQPKQLLMRVVECSLPEQAPNGSTPELFTRSLQTMLVAQVDKLVVAEPTPELDMPTAAETVKRLAADMLLLSNSEAAAEFAEHTVWLTCKVDTITSFLNQHGEKAAQQATELLLLQHQHRRLVANLPAAAAAAAGGRATRRSSEAAALGRCRRVTSLRLLLRGGEWRVEVLSSRLVGRQLARKDESRPGMCALRLGGELLPAREPLNNYVECALCAAEVAPELHCRSCHFSAHRRHLPVGQQPQRGGARWQCKVCSLRGLA</sequence>
<dbReference type="SMART" id="SM00249">
    <property type="entry name" value="PHD"/>
    <property type="match status" value="2"/>
</dbReference>
<keyword evidence="3" id="KW-0862">Zinc</keyword>
<proteinExistence type="predicted"/>
<organism evidence="5 6">
    <name type="scientific">Tetradesmus obliquus</name>
    <name type="common">Green alga</name>
    <name type="synonym">Acutodesmus obliquus</name>
    <dbReference type="NCBI Taxonomy" id="3088"/>
    <lineage>
        <taxon>Eukaryota</taxon>
        <taxon>Viridiplantae</taxon>
        <taxon>Chlorophyta</taxon>
        <taxon>core chlorophytes</taxon>
        <taxon>Chlorophyceae</taxon>
        <taxon>CS clade</taxon>
        <taxon>Sphaeropleales</taxon>
        <taxon>Scenedesmaceae</taxon>
        <taxon>Tetradesmus</taxon>
    </lineage>
</organism>
<evidence type="ECO:0000256" key="1">
    <source>
        <dbReference type="ARBA" id="ARBA00022723"/>
    </source>
</evidence>
<name>A0ABY8UEZ5_TETOB</name>
<feature type="domain" description="Zinc finger PHD-type" evidence="4">
    <location>
        <begin position="1096"/>
        <end position="1141"/>
    </location>
</feature>
<keyword evidence="2" id="KW-0863">Zinc-finger</keyword>
<protein>
    <recommendedName>
        <fullName evidence="4">Zinc finger PHD-type domain-containing protein</fullName>
    </recommendedName>
</protein>
<dbReference type="CDD" id="cd15517">
    <property type="entry name" value="PHD_TCF19_like"/>
    <property type="match status" value="1"/>
</dbReference>
<dbReference type="Proteomes" id="UP001244341">
    <property type="component" value="Chromosome 10b"/>
</dbReference>
<feature type="domain" description="Zinc finger PHD-type" evidence="4">
    <location>
        <begin position="10"/>
        <end position="66"/>
    </location>
</feature>
<evidence type="ECO:0000259" key="4">
    <source>
        <dbReference type="SMART" id="SM00249"/>
    </source>
</evidence>
<evidence type="ECO:0000313" key="5">
    <source>
        <dbReference type="EMBL" id="WIA18691.1"/>
    </source>
</evidence>
<evidence type="ECO:0000256" key="2">
    <source>
        <dbReference type="ARBA" id="ARBA00022771"/>
    </source>
</evidence>
<accession>A0ABY8UEZ5</accession>
<reference evidence="5 6" key="1">
    <citation type="submission" date="2023-05" db="EMBL/GenBank/DDBJ databases">
        <title>A 100% complete, gapless, phased diploid assembly of the Scenedesmus obliquus UTEX 3031 genome.</title>
        <authorList>
            <person name="Biondi T.C."/>
            <person name="Hanschen E.R."/>
            <person name="Kwon T."/>
            <person name="Eng W."/>
            <person name="Kruse C.P.S."/>
            <person name="Koehler S.I."/>
            <person name="Kunde Y."/>
            <person name="Gleasner C.D."/>
            <person name="You Mak K.T."/>
            <person name="Polle J."/>
            <person name="Hovde B.T."/>
            <person name="Starkenburg S.R."/>
        </authorList>
    </citation>
    <scope>NUCLEOTIDE SEQUENCE [LARGE SCALE GENOMIC DNA]</scope>
    <source>
        <strain evidence="5 6">DOE0152z</strain>
    </source>
</reference>
<dbReference type="SUPFAM" id="SSF57903">
    <property type="entry name" value="FYVE/PHD zinc finger"/>
    <property type="match status" value="1"/>
</dbReference>
<evidence type="ECO:0000256" key="3">
    <source>
        <dbReference type="ARBA" id="ARBA00022833"/>
    </source>
</evidence>
<evidence type="ECO:0000313" key="6">
    <source>
        <dbReference type="Proteomes" id="UP001244341"/>
    </source>
</evidence>
<gene>
    <name evidence="5" type="ORF">OEZ85_003394</name>
</gene>